<organism evidence="2 3">
    <name type="scientific">Cryptotermes secundus</name>
    <dbReference type="NCBI Taxonomy" id="105785"/>
    <lineage>
        <taxon>Eukaryota</taxon>
        <taxon>Metazoa</taxon>
        <taxon>Ecdysozoa</taxon>
        <taxon>Arthropoda</taxon>
        <taxon>Hexapoda</taxon>
        <taxon>Insecta</taxon>
        <taxon>Pterygota</taxon>
        <taxon>Neoptera</taxon>
        <taxon>Polyneoptera</taxon>
        <taxon>Dictyoptera</taxon>
        <taxon>Blattodea</taxon>
        <taxon>Blattoidea</taxon>
        <taxon>Termitoidae</taxon>
        <taxon>Kalotermitidae</taxon>
        <taxon>Cryptotermitinae</taxon>
        <taxon>Cryptotermes</taxon>
    </lineage>
</organism>
<dbReference type="Proteomes" id="UP000235965">
    <property type="component" value="Unassembled WGS sequence"/>
</dbReference>
<dbReference type="AlphaFoldDB" id="A0A2J7PEB0"/>
<sequence length="77" mass="8637">MKLAAACRKVSRRATVAWRKSNILRNSTQVKCGPRHELAADKKMTSCANVTQHKRLGLQGDQLESRTSPHKDLPKKV</sequence>
<keyword evidence="3" id="KW-1185">Reference proteome</keyword>
<gene>
    <name evidence="2" type="ORF">B7P43_G10257</name>
</gene>
<proteinExistence type="predicted"/>
<dbReference type="EMBL" id="NEVH01026101">
    <property type="protein sequence ID" value="PNF14674.1"/>
    <property type="molecule type" value="Genomic_DNA"/>
</dbReference>
<comment type="caution">
    <text evidence="2">The sequence shown here is derived from an EMBL/GenBank/DDBJ whole genome shotgun (WGS) entry which is preliminary data.</text>
</comment>
<feature type="region of interest" description="Disordered" evidence="1">
    <location>
        <begin position="57"/>
        <end position="77"/>
    </location>
</feature>
<name>A0A2J7PEB0_9NEOP</name>
<reference evidence="2 3" key="1">
    <citation type="submission" date="2017-12" db="EMBL/GenBank/DDBJ databases">
        <title>Hemimetabolous genomes reveal molecular basis of termite eusociality.</title>
        <authorList>
            <person name="Harrison M.C."/>
            <person name="Jongepier E."/>
            <person name="Robertson H.M."/>
            <person name="Arning N."/>
            <person name="Bitard-Feildel T."/>
            <person name="Chao H."/>
            <person name="Childers C.P."/>
            <person name="Dinh H."/>
            <person name="Doddapaneni H."/>
            <person name="Dugan S."/>
            <person name="Gowin J."/>
            <person name="Greiner C."/>
            <person name="Han Y."/>
            <person name="Hu H."/>
            <person name="Hughes D.S.T."/>
            <person name="Huylmans A.-K."/>
            <person name="Kemena C."/>
            <person name="Kremer L.P.M."/>
            <person name="Lee S.L."/>
            <person name="Lopez-Ezquerra A."/>
            <person name="Mallet L."/>
            <person name="Monroy-Kuhn J.M."/>
            <person name="Moser A."/>
            <person name="Murali S.C."/>
            <person name="Muzny D.M."/>
            <person name="Otani S."/>
            <person name="Piulachs M.-D."/>
            <person name="Poelchau M."/>
            <person name="Qu J."/>
            <person name="Schaub F."/>
            <person name="Wada-Katsumata A."/>
            <person name="Worley K.C."/>
            <person name="Xie Q."/>
            <person name="Ylla G."/>
            <person name="Poulsen M."/>
            <person name="Gibbs R.A."/>
            <person name="Schal C."/>
            <person name="Richards S."/>
            <person name="Belles X."/>
            <person name="Korb J."/>
            <person name="Bornberg-Bauer E."/>
        </authorList>
    </citation>
    <scope>NUCLEOTIDE SEQUENCE [LARGE SCALE GENOMIC DNA]</scope>
    <source>
        <tissue evidence="2">Whole body</tissue>
    </source>
</reference>
<evidence type="ECO:0000313" key="3">
    <source>
        <dbReference type="Proteomes" id="UP000235965"/>
    </source>
</evidence>
<evidence type="ECO:0000256" key="1">
    <source>
        <dbReference type="SAM" id="MobiDB-lite"/>
    </source>
</evidence>
<protein>
    <submittedName>
        <fullName evidence="2">Uncharacterized protein</fullName>
    </submittedName>
</protein>
<feature type="compositionally biased region" description="Basic and acidic residues" evidence="1">
    <location>
        <begin position="63"/>
        <end position="77"/>
    </location>
</feature>
<accession>A0A2J7PEB0</accession>
<evidence type="ECO:0000313" key="2">
    <source>
        <dbReference type="EMBL" id="PNF14674.1"/>
    </source>
</evidence>
<dbReference type="InParanoid" id="A0A2J7PEB0"/>